<comment type="catalytic activity">
    <reaction evidence="2 6">
        <text>glutathione + H2O = L-cysteinylglycine + L-glutamate</text>
        <dbReference type="Rhea" id="RHEA:28807"/>
        <dbReference type="ChEBI" id="CHEBI:15377"/>
        <dbReference type="ChEBI" id="CHEBI:29985"/>
        <dbReference type="ChEBI" id="CHEBI:57925"/>
        <dbReference type="ChEBI" id="CHEBI:61694"/>
        <dbReference type="EC" id="3.4.19.13"/>
    </reaction>
</comment>
<dbReference type="Gene3D" id="1.10.246.130">
    <property type="match status" value="1"/>
</dbReference>
<dbReference type="InterPro" id="IPR043137">
    <property type="entry name" value="GGT_ssub_C"/>
</dbReference>
<dbReference type="AlphaFoldDB" id="A0A091C8F1"/>
<evidence type="ECO:0000256" key="6">
    <source>
        <dbReference type="RuleBase" id="RU368036"/>
    </source>
</evidence>
<comment type="pathway">
    <text evidence="6">Sulfur metabolism; glutathione metabolism.</text>
</comment>
<dbReference type="PANTHER" id="PTHR43881">
    <property type="entry name" value="GAMMA-GLUTAMYLTRANSPEPTIDASE (AFU_ORTHOLOGUE AFUA_4G13580)"/>
    <property type="match status" value="1"/>
</dbReference>
<comment type="catalytic activity">
    <reaction evidence="1 6">
        <text>an S-substituted glutathione + H2O = an S-substituted L-cysteinylglycine + L-glutamate</text>
        <dbReference type="Rhea" id="RHEA:59468"/>
        <dbReference type="ChEBI" id="CHEBI:15377"/>
        <dbReference type="ChEBI" id="CHEBI:29985"/>
        <dbReference type="ChEBI" id="CHEBI:90779"/>
        <dbReference type="ChEBI" id="CHEBI:143103"/>
        <dbReference type="EC" id="3.4.19.13"/>
    </reaction>
</comment>
<dbReference type="PRINTS" id="PR01210">
    <property type="entry name" value="GGTRANSPTASE"/>
</dbReference>
<keyword evidence="6 7" id="KW-0012">Acyltransferase</keyword>
<comment type="similarity">
    <text evidence="6">Belongs to the gamma-glutamyltransferase family.</text>
</comment>
<reference evidence="7 8" key="1">
    <citation type="submission" date="2014-08" db="EMBL/GenBank/DDBJ databases">
        <title>Genome sequence of Tetragenococcus muriaticus.</title>
        <authorList>
            <person name="Chuea-nongthon C."/>
            <person name="Rodtong S."/>
            <person name="Yongsawatdigul J."/>
            <person name="Steele J.L."/>
            <person name="Liu X.-y."/>
            <person name="Speers J."/>
            <person name="Glasner J.D."/>
            <person name="Neeno-Eckwall E.C."/>
        </authorList>
    </citation>
    <scope>NUCLEOTIDE SEQUENCE [LARGE SCALE GENOMIC DNA]</scope>
    <source>
        <strain evidence="7 8">PMC-11-5</strain>
    </source>
</reference>
<dbReference type="RefSeq" id="WP_014123878.1">
    <property type="nucleotide sequence ID" value="NZ_JPVU01000052.1"/>
</dbReference>
<dbReference type="NCBIfam" id="TIGR00066">
    <property type="entry name" value="g_glut_trans"/>
    <property type="match status" value="1"/>
</dbReference>
<evidence type="ECO:0000256" key="5">
    <source>
        <dbReference type="PIRSR" id="PIRSR600101-2"/>
    </source>
</evidence>
<comment type="PTM">
    <text evidence="6">Cleaved by autocatalysis into a large and a small subunit.</text>
</comment>
<dbReference type="EC" id="2.3.2.2" evidence="6"/>
<comment type="subunit">
    <text evidence="6">This enzyme consists of two polypeptide chains, which are synthesized in precursor form from a single polypeptide.</text>
</comment>
<organism evidence="7 8">
    <name type="scientific">Tetragenococcus muriaticus PMC-11-5</name>
    <dbReference type="NCBI Taxonomy" id="1302649"/>
    <lineage>
        <taxon>Bacteria</taxon>
        <taxon>Bacillati</taxon>
        <taxon>Bacillota</taxon>
        <taxon>Bacilli</taxon>
        <taxon>Lactobacillales</taxon>
        <taxon>Enterococcaceae</taxon>
        <taxon>Tetragenococcus</taxon>
    </lineage>
</organism>
<comment type="catalytic activity">
    <reaction evidence="3 6">
        <text>an N-terminal (5-L-glutamyl)-[peptide] + an alpha-amino acid = 5-L-glutamyl amino acid + an N-terminal L-alpha-aminoacyl-[peptide]</text>
        <dbReference type="Rhea" id="RHEA:23904"/>
        <dbReference type="Rhea" id="RHEA-COMP:9780"/>
        <dbReference type="Rhea" id="RHEA-COMP:9795"/>
        <dbReference type="ChEBI" id="CHEBI:77644"/>
        <dbReference type="ChEBI" id="CHEBI:78597"/>
        <dbReference type="ChEBI" id="CHEBI:78599"/>
        <dbReference type="ChEBI" id="CHEBI:78608"/>
        <dbReference type="EC" id="2.3.2.2"/>
    </reaction>
</comment>
<dbReference type="PATRIC" id="fig|1302649.3.peg.564"/>
<dbReference type="InterPro" id="IPR000101">
    <property type="entry name" value="GGT_peptidase"/>
</dbReference>
<evidence type="ECO:0000256" key="4">
    <source>
        <dbReference type="PIRSR" id="PIRSR600101-1"/>
    </source>
</evidence>
<dbReference type="EMBL" id="JPVU01000052">
    <property type="protein sequence ID" value="KFN93264.1"/>
    <property type="molecule type" value="Genomic_DNA"/>
</dbReference>
<keyword evidence="6" id="KW-0865">Zymogen</keyword>
<dbReference type="InterPro" id="IPR052896">
    <property type="entry name" value="GGT-like_enzyme"/>
</dbReference>
<dbReference type="UniPathway" id="UPA00204"/>
<dbReference type="EC" id="3.4.19.13" evidence="6"/>
<dbReference type="Proteomes" id="UP000029380">
    <property type="component" value="Unassembled WGS sequence"/>
</dbReference>
<evidence type="ECO:0000313" key="8">
    <source>
        <dbReference type="Proteomes" id="UP000029380"/>
    </source>
</evidence>
<accession>A0A091C8F1</accession>
<dbReference type="PANTHER" id="PTHR43881:SF1">
    <property type="entry name" value="GAMMA-GLUTAMYLTRANSPEPTIDASE (AFU_ORTHOLOGUE AFUA_4G13580)"/>
    <property type="match status" value="1"/>
</dbReference>
<dbReference type="GO" id="GO:0036374">
    <property type="term" value="F:glutathione hydrolase activity"/>
    <property type="evidence" value="ECO:0007669"/>
    <property type="project" value="UniProtKB-UniRule"/>
</dbReference>
<dbReference type="Pfam" id="PF01019">
    <property type="entry name" value="G_glu_transpept"/>
    <property type="match status" value="1"/>
</dbReference>
<evidence type="ECO:0000256" key="1">
    <source>
        <dbReference type="ARBA" id="ARBA00001049"/>
    </source>
</evidence>
<dbReference type="GO" id="GO:0006751">
    <property type="term" value="P:glutathione catabolic process"/>
    <property type="evidence" value="ECO:0007669"/>
    <property type="project" value="UniProtKB-UniRule"/>
</dbReference>
<keyword evidence="6" id="KW-0317">Glutathione biosynthesis</keyword>
<gene>
    <name evidence="7" type="ORF">TMUPMC115_0557</name>
</gene>
<dbReference type="InterPro" id="IPR043138">
    <property type="entry name" value="GGT_lsub"/>
</dbReference>
<evidence type="ECO:0000313" key="7">
    <source>
        <dbReference type="EMBL" id="KFN93264.1"/>
    </source>
</evidence>
<evidence type="ECO:0000256" key="3">
    <source>
        <dbReference type="ARBA" id="ARBA00047417"/>
    </source>
</evidence>
<proteinExistence type="inferred from homology"/>
<name>A0A091C8F1_9ENTE</name>
<comment type="caution">
    <text evidence="7">The sequence shown here is derived from an EMBL/GenBank/DDBJ whole genome shotgun (WGS) entry which is preliminary data.</text>
</comment>
<protein>
    <recommendedName>
        <fullName evidence="6">Glutathione hydrolase proenzyme</fullName>
        <ecNumber evidence="6">2.3.2.2</ecNumber>
        <ecNumber evidence="6">3.4.19.13</ecNumber>
    </recommendedName>
    <component>
        <recommendedName>
            <fullName evidence="6">Glutathione hydrolase large chain</fullName>
        </recommendedName>
    </component>
    <component>
        <recommendedName>
            <fullName evidence="6">Glutathione hydrolase small chain</fullName>
        </recommendedName>
    </component>
</protein>
<feature type="binding site" evidence="5">
    <location>
        <position position="440"/>
    </location>
    <ligand>
        <name>L-glutamate</name>
        <dbReference type="ChEBI" id="CHEBI:29985"/>
    </ligand>
</feature>
<keyword evidence="6" id="KW-0378">Hydrolase</keyword>
<dbReference type="InterPro" id="IPR029055">
    <property type="entry name" value="Ntn_hydrolases_N"/>
</dbReference>
<keyword evidence="6 7" id="KW-0808">Transferase</keyword>
<dbReference type="GO" id="GO:0103068">
    <property type="term" value="F:leukotriene C4 gamma-glutamyl transferase activity"/>
    <property type="evidence" value="ECO:0007669"/>
    <property type="project" value="UniProtKB-EC"/>
</dbReference>
<sequence>MKFDPYMYRYPSRRNLVFGKNGVVASASPLASQAGLDILKKGGNAIDAAVATATALTVVEPSGNGIGGDCFAIIWYEGKIYGINASGFAPENISREELLEKGEEISLYGLDSVTVPGAPGGWAALSERFGNLSLSETVEPAATIAEEGFPVAANVAALWKRYYGIYSAQLEKYPVLKTWFDTYCPDGRPLKAGELFKAPNHAKTLREIGRTNAESFYKGEIAEAIDAFSRENGGYLRKEDLAKYQPEWVKPLSTNYKGYDVWQLPPNGIGVIVLMALNNLEQMELQGKDDVETYHAQIEALKLAFEDGLEFIGDPLDEGLNVDLEQLLSKEWAKERTSQVTDEAMDPKPGKLPSSGTVYFSVADKDGNMVSFIQSCYTGFGSGAVVPDYGISLHNRGNQFSLKKDHPNEIKPGKRPYHTIIPGFLSQDGKAVGPFGVMGGPLQPQAHMQVVSSMVDFHLNPQEAIDAPRWQWTSGKSVQLEPSFPFHIAEALKRRGHNIQLLNETIMIGRGQIILQQDDGVYVAATEGRTDGYIAVW</sequence>
<dbReference type="Gene3D" id="3.60.20.40">
    <property type="match status" value="1"/>
</dbReference>
<evidence type="ECO:0000256" key="2">
    <source>
        <dbReference type="ARBA" id="ARBA00001089"/>
    </source>
</evidence>
<dbReference type="GO" id="GO:0006750">
    <property type="term" value="P:glutathione biosynthetic process"/>
    <property type="evidence" value="ECO:0007669"/>
    <property type="project" value="UniProtKB-KW"/>
</dbReference>
<feature type="active site" description="Nucleophile" evidence="4">
    <location>
        <position position="357"/>
    </location>
</feature>
<dbReference type="OrthoDB" id="9781342at2"/>
<dbReference type="SUPFAM" id="SSF56235">
    <property type="entry name" value="N-terminal nucleophile aminohydrolases (Ntn hydrolases)"/>
    <property type="match status" value="1"/>
</dbReference>